<feature type="domain" description="Solute-binding protein family 3/N-terminal" evidence="2">
    <location>
        <begin position="35"/>
        <end position="248"/>
    </location>
</feature>
<keyword evidence="1" id="KW-0732">Signal</keyword>
<accession>A0ABX3CDC2</accession>
<gene>
    <name evidence="3" type="ORF">BI344_07370</name>
</gene>
<comment type="caution">
    <text evidence="3">The sequence shown here is derived from an EMBL/GenBank/DDBJ whole genome shotgun (WGS) entry which is preliminary data.</text>
</comment>
<proteinExistence type="predicted"/>
<dbReference type="RefSeq" id="WP_071112723.1">
    <property type="nucleotide sequence ID" value="NZ_MKCT01000017.1"/>
</dbReference>
<dbReference type="Proteomes" id="UP000180280">
    <property type="component" value="Unassembled WGS sequence"/>
</dbReference>
<evidence type="ECO:0000313" key="3">
    <source>
        <dbReference type="EMBL" id="OHX20300.1"/>
    </source>
</evidence>
<reference evidence="3 4" key="1">
    <citation type="submission" date="2016-09" db="EMBL/GenBank/DDBJ databases">
        <title>Chromobacterium muskegensis sp. nov., an insecticidal bacterium isolated from Sphagnum bogs.</title>
        <authorList>
            <person name="Sparks M.E."/>
            <person name="Blackburn M.B."/>
            <person name="Gundersen-Rindal D.E."/>
            <person name="Mitchell A."/>
            <person name="Farrar R."/>
            <person name="Kuhar D."/>
        </authorList>
    </citation>
    <scope>NUCLEOTIDE SEQUENCE [LARGE SCALE GENOMIC DNA]</scope>
    <source>
        <strain evidence="3 4">14B-1</strain>
    </source>
</reference>
<dbReference type="Gene3D" id="3.40.190.10">
    <property type="entry name" value="Periplasmic binding protein-like II"/>
    <property type="match status" value="2"/>
</dbReference>
<organism evidence="3 4">
    <name type="scientific">Chromobacterium sphagni</name>
    <dbReference type="NCBI Taxonomy" id="1903179"/>
    <lineage>
        <taxon>Bacteria</taxon>
        <taxon>Pseudomonadati</taxon>
        <taxon>Pseudomonadota</taxon>
        <taxon>Betaproteobacteria</taxon>
        <taxon>Neisseriales</taxon>
        <taxon>Chromobacteriaceae</taxon>
        <taxon>Chromobacterium</taxon>
    </lineage>
</organism>
<evidence type="ECO:0000259" key="2">
    <source>
        <dbReference type="Pfam" id="PF00497"/>
    </source>
</evidence>
<dbReference type="SUPFAM" id="SSF53850">
    <property type="entry name" value="Periplasmic binding protein-like II"/>
    <property type="match status" value="1"/>
</dbReference>
<dbReference type="PANTHER" id="PTHR38834:SF3">
    <property type="entry name" value="SOLUTE-BINDING PROTEIN FAMILY 3_N-TERMINAL DOMAIN-CONTAINING PROTEIN"/>
    <property type="match status" value="1"/>
</dbReference>
<dbReference type="InterPro" id="IPR001638">
    <property type="entry name" value="Solute-binding_3/MltF_N"/>
</dbReference>
<feature type="chain" id="PRO_5046522345" description="Solute-binding protein family 3/N-terminal domain-containing protein" evidence="1">
    <location>
        <begin position="26"/>
        <end position="256"/>
    </location>
</feature>
<dbReference type="PANTHER" id="PTHR38834">
    <property type="entry name" value="PERIPLASMIC SUBSTRATE BINDING PROTEIN FAMILY 3"/>
    <property type="match status" value="1"/>
</dbReference>
<dbReference type="Pfam" id="PF00497">
    <property type="entry name" value="SBP_bac_3"/>
    <property type="match status" value="1"/>
</dbReference>
<evidence type="ECO:0000313" key="4">
    <source>
        <dbReference type="Proteomes" id="UP000180280"/>
    </source>
</evidence>
<feature type="signal peptide" evidence="1">
    <location>
        <begin position="1"/>
        <end position="25"/>
    </location>
</feature>
<evidence type="ECO:0000256" key="1">
    <source>
        <dbReference type="SAM" id="SignalP"/>
    </source>
</evidence>
<sequence>MSNTLKIACAALLACCAARYGLAEANGGALTLASGEFPPYSSEKLPQGGISAAIVREAFLAAGMAAPRIAFLPWKRGYSETEQNRFAASFPYARDANREKQFLFSTPLHLDHFSYIVRQGDEDAAKGRWRGKRLCLPLGWTTAYIAADARKYQWRLERPPTLDNCLKMLNSNIVDMVSCNDFVASFTIRQLYGERSPFVIASVGRQQISALYLIVSRRRPDASQLIRQFNQGLAALHRSGRYQQLVQQSRDASSSQ</sequence>
<protein>
    <recommendedName>
        <fullName evidence="2">Solute-binding protein family 3/N-terminal domain-containing protein</fullName>
    </recommendedName>
</protein>
<name>A0ABX3CDC2_9NEIS</name>
<keyword evidence="4" id="KW-1185">Reference proteome</keyword>
<dbReference type="EMBL" id="MKCT01000017">
    <property type="protein sequence ID" value="OHX20300.1"/>
    <property type="molecule type" value="Genomic_DNA"/>
</dbReference>